<dbReference type="Proteomes" id="UP000037387">
    <property type="component" value="Unassembled WGS sequence"/>
</dbReference>
<feature type="transmembrane region" description="Helical" evidence="1">
    <location>
        <begin position="54"/>
        <end position="73"/>
    </location>
</feature>
<accession>A0A0M0FCF5</accession>
<dbReference type="RefSeq" id="WP_053369381.1">
    <property type="nucleotide sequence ID" value="NZ_KQ435288.1"/>
</dbReference>
<comment type="caution">
    <text evidence="2">The sequence shown here is derived from an EMBL/GenBank/DDBJ whole genome shotgun (WGS) entry which is preliminary data.</text>
</comment>
<reference evidence="2 3" key="1">
    <citation type="journal article" date="2015" name="Sci. Rep.">
        <title>Functional and structural properties of a novel cellulosome-like multienzyme complex: efficient glycoside hydrolysis of water-insoluble 7-xylosyl-10-deacetylpaclitaxel.</title>
        <authorList>
            <person name="Dou T.Y."/>
            <person name="Luan H.W."/>
            <person name="Ge G.B."/>
            <person name="Dong M.M."/>
            <person name="Zou H.F."/>
            <person name="He Y.Q."/>
            <person name="Cui P."/>
            <person name="Wang J.Y."/>
            <person name="Hao D.C."/>
            <person name="Yang S.L."/>
            <person name="Yang L."/>
        </authorList>
    </citation>
    <scope>NUCLEOTIDE SEQUENCE [LARGE SCALE GENOMIC DNA]</scope>
    <source>
        <strain evidence="2 3">F16</strain>
    </source>
</reference>
<name>A0A0M0FCF5_CELCE</name>
<feature type="transmembrane region" description="Helical" evidence="1">
    <location>
        <begin position="105"/>
        <end position="126"/>
    </location>
</feature>
<dbReference type="Pfam" id="PF06993">
    <property type="entry name" value="DUF1304"/>
    <property type="match status" value="1"/>
</dbReference>
<dbReference type="AlphaFoldDB" id="A0A0M0FCF5"/>
<organism evidence="2 3">
    <name type="scientific">Cellulosimicrobium cellulans F16</name>
    <dbReference type="NCBI Taxonomy" id="1350482"/>
    <lineage>
        <taxon>Bacteria</taxon>
        <taxon>Bacillati</taxon>
        <taxon>Actinomycetota</taxon>
        <taxon>Actinomycetes</taxon>
        <taxon>Micrococcales</taxon>
        <taxon>Promicromonosporaceae</taxon>
        <taxon>Cellulosimicrobium</taxon>
    </lineage>
</organism>
<evidence type="ECO:0000313" key="2">
    <source>
        <dbReference type="EMBL" id="KON74886.1"/>
    </source>
</evidence>
<dbReference type="InterPro" id="IPR009732">
    <property type="entry name" value="DUF1304"/>
</dbReference>
<dbReference type="EMBL" id="ATNL01000006">
    <property type="protein sequence ID" value="KON74886.1"/>
    <property type="molecule type" value="Genomic_DNA"/>
</dbReference>
<protein>
    <recommendedName>
        <fullName evidence="4">Epimerase</fullName>
    </recommendedName>
</protein>
<dbReference type="PATRIC" id="fig|1350482.3.peg.545"/>
<sequence length="128" mass="13207">MIGFGLALAGVAAAIHVYIFVMESLTWTSARTRATFGTSREEAEATKELAFNQGFYNLFLAVLVVLGIVLYAADRQDVGLTLVVAGAGSMVAAGLVLILSSPSKARAALVQLVPPLLGVIGVVVGLTS</sequence>
<dbReference type="PANTHER" id="PTHR38446">
    <property type="entry name" value="BLL0914 PROTEIN"/>
    <property type="match status" value="1"/>
</dbReference>
<evidence type="ECO:0000313" key="3">
    <source>
        <dbReference type="Proteomes" id="UP000037387"/>
    </source>
</evidence>
<dbReference type="PANTHER" id="PTHR38446:SF1">
    <property type="entry name" value="BLL0914 PROTEIN"/>
    <property type="match status" value="1"/>
</dbReference>
<keyword evidence="3" id="KW-1185">Reference proteome</keyword>
<keyword evidence="1" id="KW-1133">Transmembrane helix</keyword>
<evidence type="ECO:0000256" key="1">
    <source>
        <dbReference type="SAM" id="Phobius"/>
    </source>
</evidence>
<evidence type="ECO:0008006" key="4">
    <source>
        <dbReference type="Google" id="ProtNLM"/>
    </source>
</evidence>
<proteinExistence type="predicted"/>
<feature type="transmembrane region" description="Helical" evidence="1">
    <location>
        <begin position="80"/>
        <end position="99"/>
    </location>
</feature>
<gene>
    <name evidence="2" type="ORF">M768_02810</name>
</gene>
<keyword evidence="1" id="KW-0472">Membrane</keyword>
<keyword evidence="1" id="KW-0812">Transmembrane</keyword>